<dbReference type="PATRIC" id="fig|354243.3.peg.3274"/>
<sequence length="164" mass="16809">MTTLTPEDAIKAAASVARDVADGTLAPADLEVQAAAECRALFGTVAGPDDPLWPLQVDIARQVLALDGVAADELAEWLAVARQRAGEPVSPANASPDAVSATSEAHSAASDTVVADATEPMAAGMADAEPEPQPVPEPTPIPPGRRDEYDPLRGWSPGGGLQRL</sequence>
<name>A0A1B8SDI1_9MYCO</name>
<reference evidence="2 3" key="1">
    <citation type="submission" date="2015-06" db="EMBL/GenBank/DDBJ databases">
        <title>Genome sequence of Mycobacterium kumamotonense strain Roo.</title>
        <authorList>
            <person name="Greninger A.L."/>
            <person name="Cunningham G."/>
            <person name="Miller S."/>
        </authorList>
    </citation>
    <scope>NUCLEOTIDE SEQUENCE [LARGE SCALE GENOMIC DNA]</scope>
    <source>
        <strain evidence="2 3">Roo</strain>
    </source>
</reference>
<keyword evidence="3" id="KW-1185">Reference proteome</keyword>
<accession>A0A1B8SDI1</accession>
<dbReference type="EMBL" id="LFOE01000025">
    <property type="protein sequence ID" value="OBY30799.1"/>
    <property type="molecule type" value="Genomic_DNA"/>
</dbReference>
<proteinExistence type="predicted"/>
<keyword evidence="2" id="KW-0969">Cilium</keyword>
<feature type="region of interest" description="Disordered" evidence="1">
    <location>
        <begin position="83"/>
        <end position="164"/>
    </location>
</feature>
<evidence type="ECO:0000313" key="3">
    <source>
        <dbReference type="Proteomes" id="UP000092668"/>
    </source>
</evidence>
<dbReference type="RefSeq" id="WP_065288776.1">
    <property type="nucleotide sequence ID" value="NZ_LFOE01000025.1"/>
</dbReference>
<evidence type="ECO:0000256" key="1">
    <source>
        <dbReference type="SAM" id="MobiDB-lite"/>
    </source>
</evidence>
<dbReference type="Proteomes" id="UP000092668">
    <property type="component" value="Unassembled WGS sequence"/>
</dbReference>
<feature type="compositionally biased region" description="Pro residues" evidence="1">
    <location>
        <begin position="131"/>
        <end position="143"/>
    </location>
</feature>
<keyword evidence="2" id="KW-0966">Cell projection</keyword>
<keyword evidence="2" id="KW-0282">Flagellum</keyword>
<comment type="caution">
    <text evidence="2">The sequence shown here is derived from an EMBL/GenBank/DDBJ whole genome shotgun (WGS) entry which is preliminary data.</text>
</comment>
<dbReference type="AlphaFoldDB" id="A0A1B8SDI1"/>
<dbReference type="OrthoDB" id="4475557at2"/>
<protein>
    <submittedName>
        <fullName evidence="2">Flagellar hook-length control protein</fullName>
    </submittedName>
</protein>
<evidence type="ECO:0000313" key="2">
    <source>
        <dbReference type="EMBL" id="OBY30799.1"/>
    </source>
</evidence>
<gene>
    <name evidence="2" type="ORF">ACT18_15825</name>
</gene>
<organism evidence="2 3">
    <name type="scientific">Mycolicibacter kumamotonensis</name>
    <dbReference type="NCBI Taxonomy" id="354243"/>
    <lineage>
        <taxon>Bacteria</taxon>
        <taxon>Bacillati</taxon>
        <taxon>Actinomycetota</taxon>
        <taxon>Actinomycetes</taxon>
        <taxon>Mycobacteriales</taxon>
        <taxon>Mycobacteriaceae</taxon>
        <taxon>Mycolicibacter</taxon>
    </lineage>
</organism>